<organism evidence="2">
    <name type="scientific">marine metagenome</name>
    <dbReference type="NCBI Taxonomy" id="408172"/>
    <lineage>
        <taxon>unclassified sequences</taxon>
        <taxon>metagenomes</taxon>
        <taxon>ecological metagenomes</taxon>
    </lineage>
</organism>
<feature type="transmembrane region" description="Helical" evidence="1">
    <location>
        <begin position="21"/>
        <end position="42"/>
    </location>
</feature>
<evidence type="ECO:0000313" key="2">
    <source>
        <dbReference type="EMBL" id="SVB99258.1"/>
    </source>
</evidence>
<accession>A0A382II79</accession>
<keyword evidence="1" id="KW-1133">Transmembrane helix</keyword>
<proteinExistence type="predicted"/>
<name>A0A382II79_9ZZZZ</name>
<sequence length="43" mass="4957">MLENKTNLEKKLDNINHTMELVRTIIPLIILALQVVILVKLFA</sequence>
<reference evidence="2" key="1">
    <citation type="submission" date="2018-05" db="EMBL/GenBank/DDBJ databases">
        <authorList>
            <person name="Lanie J.A."/>
            <person name="Ng W.-L."/>
            <person name="Kazmierczak K.M."/>
            <person name="Andrzejewski T.M."/>
            <person name="Davidsen T.M."/>
            <person name="Wayne K.J."/>
            <person name="Tettelin H."/>
            <person name="Glass J.I."/>
            <person name="Rusch D."/>
            <person name="Podicherti R."/>
            <person name="Tsui H.-C.T."/>
            <person name="Winkler M.E."/>
        </authorList>
    </citation>
    <scope>NUCLEOTIDE SEQUENCE</scope>
</reference>
<evidence type="ECO:0000256" key="1">
    <source>
        <dbReference type="SAM" id="Phobius"/>
    </source>
</evidence>
<keyword evidence="1" id="KW-0472">Membrane</keyword>
<gene>
    <name evidence="2" type="ORF">METZ01_LOCUS252112</name>
</gene>
<keyword evidence="1" id="KW-0812">Transmembrane</keyword>
<protein>
    <submittedName>
        <fullName evidence="2">Uncharacterized protein</fullName>
    </submittedName>
</protein>
<dbReference type="AlphaFoldDB" id="A0A382II79"/>
<dbReference type="EMBL" id="UINC01067523">
    <property type="protein sequence ID" value="SVB99258.1"/>
    <property type="molecule type" value="Genomic_DNA"/>
</dbReference>